<dbReference type="EMBL" id="JAMKFE010000015">
    <property type="protein sequence ID" value="MCM5681963.1"/>
    <property type="molecule type" value="Genomic_DNA"/>
</dbReference>
<comment type="caution">
    <text evidence="2">The sequence shown here is derived from an EMBL/GenBank/DDBJ whole genome shotgun (WGS) entry which is preliminary data.</text>
</comment>
<gene>
    <name evidence="2" type="ORF">M8A51_20745</name>
</gene>
<name>A0ABT0YVX7_9BURK</name>
<proteinExistence type="predicted"/>
<feature type="compositionally biased region" description="Low complexity" evidence="1">
    <location>
        <begin position="177"/>
        <end position="191"/>
    </location>
</feature>
<protein>
    <recommendedName>
        <fullName evidence="4">Hemerythrin-like domain-containing protein</fullName>
    </recommendedName>
</protein>
<dbReference type="Gene3D" id="1.20.120.520">
    <property type="entry name" value="nmb1532 protein domain like"/>
    <property type="match status" value="1"/>
</dbReference>
<sequence length="191" mass="20766">MLAAQCVFTMLSAEHSVIRRNLSALMDLVRTDGWHRPGAMLDRLGDLVKFLHTYERDFHAGKERECLLPALQGRGPEADRLVLEVELADAHHGVLLSRALALLQALSRGDSARAPELADLLGHYEAGVLRLQSIEEGELFRIGQELLCGEDWSQIASAMSRGAGGSRRPPVSGWQTAGGSTSRAASSHPLH</sequence>
<evidence type="ECO:0000313" key="2">
    <source>
        <dbReference type="EMBL" id="MCM5681963.1"/>
    </source>
</evidence>
<keyword evidence="3" id="KW-1185">Reference proteome</keyword>
<dbReference type="RefSeq" id="WP_251780441.1">
    <property type="nucleotide sequence ID" value="NZ_JAMKFE010000015.1"/>
</dbReference>
<organism evidence="2 3">
    <name type="scientific">Caldimonas mangrovi</name>
    <dbReference type="NCBI Taxonomy" id="2944811"/>
    <lineage>
        <taxon>Bacteria</taxon>
        <taxon>Pseudomonadati</taxon>
        <taxon>Pseudomonadota</taxon>
        <taxon>Betaproteobacteria</taxon>
        <taxon>Burkholderiales</taxon>
        <taxon>Sphaerotilaceae</taxon>
        <taxon>Caldimonas</taxon>
    </lineage>
</organism>
<evidence type="ECO:0000256" key="1">
    <source>
        <dbReference type="SAM" id="MobiDB-lite"/>
    </source>
</evidence>
<feature type="region of interest" description="Disordered" evidence="1">
    <location>
        <begin position="159"/>
        <end position="191"/>
    </location>
</feature>
<evidence type="ECO:0008006" key="4">
    <source>
        <dbReference type="Google" id="ProtNLM"/>
    </source>
</evidence>
<reference evidence="2" key="1">
    <citation type="submission" date="2022-05" db="EMBL/GenBank/DDBJ databases">
        <title>Schlegelella sp. nov., isolated from mangrove soil.</title>
        <authorList>
            <person name="Liu Y."/>
            <person name="Ge X."/>
            <person name="Liu W."/>
        </authorList>
    </citation>
    <scope>NUCLEOTIDE SEQUENCE</scope>
    <source>
        <strain evidence="2">S2-27</strain>
    </source>
</reference>
<evidence type="ECO:0000313" key="3">
    <source>
        <dbReference type="Proteomes" id="UP001165541"/>
    </source>
</evidence>
<accession>A0ABT0YVX7</accession>
<dbReference type="Proteomes" id="UP001165541">
    <property type="component" value="Unassembled WGS sequence"/>
</dbReference>